<proteinExistence type="predicted"/>
<dbReference type="EMBL" id="BQKI01000076">
    <property type="protein sequence ID" value="GJN23599.1"/>
    <property type="molecule type" value="Genomic_DNA"/>
</dbReference>
<organism evidence="2 3">
    <name type="scientific">Eleusine coracana subsp. coracana</name>
    <dbReference type="NCBI Taxonomy" id="191504"/>
    <lineage>
        <taxon>Eukaryota</taxon>
        <taxon>Viridiplantae</taxon>
        <taxon>Streptophyta</taxon>
        <taxon>Embryophyta</taxon>
        <taxon>Tracheophyta</taxon>
        <taxon>Spermatophyta</taxon>
        <taxon>Magnoliopsida</taxon>
        <taxon>Liliopsida</taxon>
        <taxon>Poales</taxon>
        <taxon>Poaceae</taxon>
        <taxon>PACMAD clade</taxon>
        <taxon>Chloridoideae</taxon>
        <taxon>Cynodonteae</taxon>
        <taxon>Eleusininae</taxon>
        <taxon>Eleusine</taxon>
    </lineage>
</organism>
<gene>
    <name evidence="2" type="primary">gb11263</name>
    <name evidence="2" type="ORF">PR202_gb11263</name>
</gene>
<reference evidence="2" key="1">
    <citation type="journal article" date="2018" name="DNA Res.">
        <title>Multiple hybrid de novo genome assembly of finger millet, an orphan allotetraploid crop.</title>
        <authorList>
            <person name="Hatakeyama M."/>
            <person name="Aluri S."/>
            <person name="Balachadran M.T."/>
            <person name="Sivarajan S.R."/>
            <person name="Patrignani A."/>
            <person name="Gruter S."/>
            <person name="Poveda L."/>
            <person name="Shimizu-Inatsugi R."/>
            <person name="Baeten J."/>
            <person name="Francoijs K.J."/>
            <person name="Nataraja K.N."/>
            <person name="Reddy Y.A.N."/>
            <person name="Phadnis S."/>
            <person name="Ravikumar R.L."/>
            <person name="Schlapbach R."/>
            <person name="Sreeman S.M."/>
            <person name="Shimizu K.K."/>
        </authorList>
    </citation>
    <scope>NUCLEOTIDE SEQUENCE</scope>
</reference>
<accession>A0AAV5EM41</accession>
<dbReference type="Proteomes" id="UP001054889">
    <property type="component" value="Unassembled WGS sequence"/>
</dbReference>
<dbReference type="AlphaFoldDB" id="A0AAV5EM41"/>
<evidence type="ECO:0000256" key="1">
    <source>
        <dbReference type="SAM" id="MobiDB-lite"/>
    </source>
</evidence>
<sequence>MRQRRANSGAGRDTQLPCRFASPRLACRLHSTPLHPPRATHTHTRPSPPLKGQSLGSRELSPQWRGVAFEDQS</sequence>
<protein>
    <submittedName>
        <fullName evidence="2">Uncharacterized protein</fullName>
    </submittedName>
</protein>
<comment type="caution">
    <text evidence="2">The sequence shown here is derived from an EMBL/GenBank/DDBJ whole genome shotgun (WGS) entry which is preliminary data.</text>
</comment>
<keyword evidence="3" id="KW-1185">Reference proteome</keyword>
<name>A0AAV5EM41_ELECO</name>
<evidence type="ECO:0000313" key="2">
    <source>
        <dbReference type="EMBL" id="GJN23599.1"/>
    </source>
</evidence>
<reference evidence="2" key="2">
    <citation type="submission" date="2021-12" db="EMBL/GenBank/DDBJ databases">
        <title>Resequencing data analysis of finger millet.</title>
        <authorList>
            <person name="Hatakeyama M."/>
            <person name="Aluri S."/>
            <person name="Balachadran M.T."/>
            <person name="Sivarajan S.R."/>
            <person name="Poveda L."/>
            <person name="Shimizu-Inatsugi R."/>
            <person name="Schlapbach R."/>
            <person name="Sreeman S.M."/>
            <person name="Shimizu K.K."/>
        </authorList>
    </citation>
    <scope>NUCLEOTIDE SEQUENCE</scope>
</reference>
<evidence type="ECO:0000313" key="3">
    <source>
        <dbReference type="Proteomes" id="UP001054889"/>
    </source>
</evidence>
<feature type="region of interest" description="Disordered" evidence="1">
    <location>
        <begin position="29"/>
        <end position="73"/>
    </location>
</feature>